<name>A0A839U455_9HYPH</name>
<dbReference type="EMBL" id="JACHXN010000004">
    <property type="protein sequence ID" value="MBB3145267.1"/>
    <property type="molecule type" value="Genomic_DNA"/>
</dbReference>
<evidence type="ECO:0000313" key="1">
    <source>
        <dbReference type="EMBL" id="MBB3145267.1"/>
    </source>
</evidence>
<organism evidence="1 2">
    <name type="scientific">Phyllobacterium trifolii</name>
    <dbReference type="NCBI Taxonomy" id="300193"/>
    <lineage>
        <taxon>Bacteria</taxon>
        <taxon>Pseudomonadati</taxon>
        <taxon>Pseudomonadota</taxon>
        <taxon>Alphaproteobacteria</taxon>
        <taxon>Hyphomicrobiales</taxon>
        <taxon>Phyllobacteriaceae</taxon>
        <taxon>Phyllobacterium</taxon>
    </lineage>
</organism>
<protein>
    <recommendedName>
        <fullName evidence="3">DUF982 domain-containing protein</fullName>
    </recommendedName>
</protein>
<sequence>MKREPKFEPLRSSIMENVHFRSVTVESLFPDRLRTIASVAEAAEFLLNEWPGKRGRLHGLAQLACLEAMDGSATGDMARSVFIEAAKEADIYVEGSIASTMIPGQ</sequence>
<accession>A0A839U455</accession>
<dbReference type="AlphaFoldDB" id="A0A839U455"/>
<proteinExistence type="predicted"/>
<evidence type="ECO:0008006" key="3">
    <source>
        <dbReference type="Google" id="ProtNLM"/>
    </source>
</evidence>
<gene>
    <name evidence="1" type="ORF">FHS21_001672</name>
</gene>
<dbReference type="RefSeq" id="WP_246410915.1">
    <property type="nucleotide sequence ID" value="NZ_JACHXN010000004.1"/>
</dbReference>
<comment type="caution">
    <text evidence="1">The sequence shown here is derived from an EMBL/GenBank/DDBJ whole genome shotgun (WGS) entry which is preliminary data.</text>
</comment>
<dbReference type="Pfam" id="PF06169">
    <property type="entry name" value="DUF982"/>
    <property type="match status" value="1"/>
</dbReference>
<dbReference type="Proteomes" id="UP000554520">
    <property type="component" value="Unassembled WGS sequence"/>
</dbReference>
<dbReference type="Gene3D" id="6.10.250.730">
    <property type="match status" value="1"/>
</dbReference>
<evidence type="ECO:0000313" key="2">
    <source>
        <dbReference type="Proteomes" id="UP000554520"/>
    </source>
</evidence>
<keyword evidence="2" id="KW-1185">Reference proteome</keyword>
<dbReference type="InterPro" id="IPR010385">
    <property type="entry name" value="DUF982"/>
</dbReference>
<reference evidence="1 2" key="1">
    <citation type="submission" date="2020-08" db="EMBL/GenBank/DDBJ databases">
        <title>Genomic Encyclopedia of Type Strains, Phase III (KMG-III): the genomes of soil and plant-associated and newly described type strains.</title>
        <authorList>
            <person name="Whitman W."/>
        </authorList>
    </citation>
    <scope>NUCLEOTIDE SEQUENCE [LARGE SCALE GENOMIC DNA]</scope>
    <source>
        <strain evidence="1 2">CECT 7015</strain>
    </source>
</reference>